<dbReference type="AlphaFoldDB" id="A0A9D1EGR1"/>
<dbReference type="Pfam" id="PF00356">
    <property type="entry name" value="LacI"/>
    <property type="match status" value="1"/>
</dbReference>
<name>A0A9D1EGR1_9FIRM</name>
<dbReference type="GO" id="GO:0003700">
    <property type="term" value="F:DNA-binding transcription factor activity"/>
    <property type="evidence" value="ECO:0007669"/>
    <property type="project" value="TreeGrafter"/>
</dbReference>
<evidence type="ECO:0000313" key="5">
    <source>
        <dbReference type="EMBL" id="HIR89658.1"/>
    </source>
</evidence>
<dbReference type="SUPFAM" id="SSF53822">
    <property type="entry name" value="Periplasmic binding protein-like I"/>
    <property type="match status" value="1"/>
</dbReference>
<dbReference type="EMBL" id="DVHN01000165">
    <property type="protein sequence ID" value="HIR89658.1"/>
    <property type="molecule type" value="Genomic_DNA"/>
</dbReference>
<dbReference type="Pfam" id="PF13377">
    <property type="entry name" value="Peripla_BP_3"/>
    <property type="match status" value="1"/>
</dbReference>
<dbReference type="SUPFAM" id="SSF47413">
    <property type="entry name" value="lambda repressor-like DNA-binding domains"/>
    <property type="match status" value="1"/>
</dbReference>
<evidence type="ECO:0000313" key="6">
    <source>
        <dbReference type="Proteomes" id="UP000824201"/>
    </source>
</evidence>
<accession>A0A9D1EGR1</accession>
<organism evidence="5 6">
    <name type="scientific">Candidatus Fimimorpha faecalis</name>
    <dbReference type="NCBI Taxonomy" id="2840824"/>
    <lineage>
        <taxon>Bacteria</taxon>
        <taxon>Bacillati</taxon>
        <taxon>Bacillota</taxon>
        <taxon>Clostridia</taxon>
        <taxon>Eubacteriales</taxon>
        <taxon>Candidatus Fimimorpha</taxon>
    </lineage>
</organism>
<evidence type="ECO:0000256" key="1">
    <source>
        <dbReference type="ARBA" id="ARBA00023015"/>
    </source>
</evidence>
<proteinExistence type="predicted"/>
<dbReference type="PROSITE" id="PS50932">
    <property type="entry name" value="HTH_LACI_2"/>
    <property type="match status" value="1"/>
</dbReference>
<dbReference type="InterPro" id="IPR010982">
    <property type="entry name" value="Lambda_DNA-bd_dom_sf"/>
</dbReference>
<keyword evidence="3" id="KW-0804">Transcription</keyword>
<dbReference type="Gene3D" id="3.40.50.2300">
    <property type="match status" value="2"/>
</dbReference>
<dbReference type="InterPro" id="IPR028082">
    <property type="entry name" value="Peripla_BP_I"/>
</dbReference>
<dbReference type="InterPro" id="IPR046335">
    <property type="entry name" value="LacI/GalR-like_sensor"/>
</dbReference>
<feature type="domain" description="HTH lacI-type" evidence="4">
    <location>
        <begin position="12"/>
        <end position="66"/>
    </location>
</feature>
<dbReference type="Proteomes" id="UP000824201">
    <property type="component" value="Unassembled WGS sequence"/>
</dbReference>
<dbReference type="CDD" id="cd01392">
    <property type="entry name" value="HTH_LacI"/>
    <property type="match status" value="1"/>
</dbReference>
<reference evidence="5" key="2">
    <citation type="journal article" date="2021" name="PeerJ">
        <title>Extensive microbial diversity within the chicken gut microbiome revealed by metagenomics and culture.</title>
        <authorList>
            <person name="Gilroy R."/>
            <person name="Ravi A."/>
            <person name="Getino M."/>
            <person name="Pursley I."/>
            <person name="Horton D.L."/>
            <person name="Alikhan N.F."/>
            <person name="Baker D."/>
            <person name="Gharbi K."/>
            <person name="Hall N."/>
            <person name="Watson M."/>
            <person name="Adriaenssens E.M."/>
            <person name="Foster-Nyarko E."/>
            <person name="Jarju S."/>
            <person name="Secka A."/>
            <person name="Antonio M."/>
            <person name="Oren A."/>
            <person name="Chaudhuri R.R."/>
            <person name="La Ragione R."/>
            <person name="Hildebrand F."/>
            <person name="Pallen M.J."/>
        </authorList>
    </citation>
    <scope>NUCLEOTIDE SEQUENCE</scope>
    <source>
        <strain evidence="5">ChiW13-3771</strain>
    </source>
</reference>
<dbReference type="PANTHER" id="PTHR30146">
    <property type="entry name" value="LACI-RELATED TRANSCRIPTIONAL REPRESSOR"/>
    <property type="match status" value="1"/>
</dbReference>
<dbReference type="SMART" id="SM00354">
    <property type="entry name" value="HTH_LACI"/>
    <property type="match status" value="1"/>
</dbReference>
<dbReference type="Gene3D" id="1.10.260.40">
    <property type="entry name" value="lambda repressor-like DNA-binding domains"/>
    <property type="match status" value="1"/>
</dbReference>
<gene>
    <name evidence="5" type="ORF">IAC96_11990</name>
</gene>
<sequence length="338" mass="38217">MESYNNNAHRKITIDKIAQNLGYSKTTISRAISGKGRISQDTRKKVLQYCEECGYKPNIIARGLAKSKTYNIAAVLPADPELNEIPFFQNCLLGICEMASSIGYDIIVVTMEAGNISRIRNVVENHKVDAVILLRTLVQDVAVDYLQKIGFPFTVIGNSENLDVPQIDNHHVEACRELTSLLVAKKMRRMAFIGGNLEHVVSQKRFQGFQEGLTLNQIKLNWDLIYLNCTTKAMVYTAVEKIVENNAECIICMDDKICSQVLVKLNDMRVMIPRDLKIASFYDSLFLQSYHPSITTLKFDEKELGRMACKMTLDRLNGEDVAQKLYLGYDVVLRSSTK</sequence>
<evidence type="ECO:0000259" key="4">
    <source>
        <dbReference type="PROSITE" id="PS50932"/>
    </source>
</evidence>
<dbReference type="PANTHER" id="PTHR30146:SF109">
    <property type="entry name" value="HTH-TYPE TRANSCRIPTIONAL REGULATOR GALS"/>
    <property type="match status" value="1"/>
</dbReference>
<keyword evidence="1" id="KW-0805">Transcription regulation</keyword>
<comment type="caution">
    <text evidence="5">The sequence shown here is derived from an EMBL/GenBank/DDBJ whole genome shotgun (WGS) entry which is preliminary data.</text>
</comment>
<protein>
    <submittedName>
        <fullName evidence="5">LacI family DNA-binding transcriptional regulator</fullName>
    </submittedName>
</protein>
<evidence type="ECO:0000256" key="2">
    <source>
        <dbReference type="ARBA" id="ARBA00023125"/>
    </source>
</evidence>
<keyword evidence="2 5" id="KW-0238">DNA-binding</keyword>
<dbReference type="GO" id="GO:0000976">
    <property type="term" value="F:transcription cis-regulatory region binding"/>
    <property type="evidence" value="ECO:0007669"/>
    <property type="project" value="TreeGrafter"/>
</dbReference>
<evidence type="ECO:0000256" key="3">
    <source>
        <dbReference type="ARBA" id="ARBA00023163"/>
    </source>
</evidence>
<dbReference type="InterPro" id="IPR000843">
    <property type="entry name" value="HTH_LacI"/>
</dbReference>
<reference evidence="5" key="1">
    <citation type="submission" date="2020-10" db="EMBL/GenBank/DDBJ databases">
        <authorList>
            <person name="Gilroy R."/>
        </authorList>
    </citation>
    <scope>NUCLEOTIDE SEQUENCE</scope>
    <source>
        <strain evidence="5">ChiW13-3771</strain>
    </source>
</reference>